<organism evidence="1 2">
    <name type="scientific">Guyanagaster necrorhizus</name>
    <dbReference type="NCBI Taxonomy" id="856835"/>
    <lineage>
        <taxon>Eukaryota</taxon>
        <taxon>Fungi</taxon>
        <taxon>Dikarya</taxon>
        <taxon>Basidiomycota</taxon>
        <taxon>Agaricomycotina</taxon>
        <taxon>Agaricomycetes</taxon>
        <taxon>Agaricomycetidae</taxon>
        <taxon>Agaricales</taxon>
        <taxon>Marasmiineae</taxon>
        <taxon>Physalacriaceae</taxon>
        <taxon>Guyanagaster</taxon>
    </lineage>
</organism>
<dbReference type="GeneID" id="66099126"/>
<protein>
    <submittedName>
        <fullName evidence="1">Uncharacterized protein</fullName>
    </submittedName>
</protein>
<comment type="caution">
    <text evidence="1">The sequence shown here is derived from an EMBL/GenBank/DDBJ whole genome shotgun (WGS) entry which is preliminary data.</text>
</comment>
<reference evidence="1" key="1">
    <citation type="submission" date="2020-11" db="EMBL/GenBank/DDBJ databases">
        <title>Adaptations for nitrogen fixation in a non-lichenized fungal sporocarp promotes dispersal by wood-feeding termites.</title>
        <authorList>
            <consortium name="DOE Joint Genome Institute"/>
            <person name="Koch R.A."/>
            <person name="Yoon G."/>
            <person name="Arayal U."/>
            <person name="Lail K."/>
            <person name="Amirebrahimi M."/>
            <person name="Labutti K."/>
            <person name="Lipzen A."/>
            <person name="Riley R."/>
            <person name="Barry K."/>
            <person name="Henrissat B."/>
            <person name="Grigoriev I.V."/>
            <person name="Herr J.R."/>
            <person name="Aime M.C."/>
        </authorList>
    </citation>
    <scope>NUCLEOTIDE SEQUENCE</scope>
    <source>
        <strain evidence="1">MCA 3950</strain>
    </source>
</reference>
<dbReference type="EMBL" id="MU250527">
    <property type="protein sequence ID" value="KAG7450005.1"/>
    <property type="molecule type" value="Genomic_DNA"/>
</dbReference>
<gene>
    <name evidence="1" type="ORF">BT62DRAFT_1002332</name>
</gene>
<name>A0A9P8AW54_9AGAR</name>
<dbReference type="AlphaFoldDB" id="A0A9P8AW54"/>
<dbReference type="RefSeq" id="XP_043043505.1">
    <property type="nucleotide sequence ID" value="XM_043176839.1"/>
</dbReference>
<evidence type="ECO:0000313" key="1">
    <source>
        <dbReference type="EMBL" id="KAG7450005.1"/>
    </source>
</evidence>
<keyword evidence="2" id="KW-1185">Reference proteome</keyword>
<accession>A0A9P8AW54</accession>
<proteinExistence type="predicted"/>
<dbReference type="Proteomes" id="UP000812287">
    <property type="component" value="Unassembled WGS sequence"/>
</dbReference>
<evidence type="ECO:0000313" key="2">
    <source>
        <dbReference type="Proteomes" id="UP000812287"/>
    </source>
</evidence>
<sequence length="220" mass="24645">MSLDHDPSQLPLTGIVSSRIVGNDKDGLPPTPAAELVNYFLRFSLTMDEAFSYFIDHRFFSLPQLDDPCYAPSISHEWLSEIIDAFVIAATSGKLNSVTREEVLEYLHQDKTLFAVCAILVMKCKHETFYCLTLIRPKDPAWSQCFRKIQQIEVLNMPKREFHLQLEDFLDFLIGGGDVKALGRGPFRGTESTPSQAHALVEDDSAFGASKRVANALSMS</sequence>